<evidence type="ECO:0000313" key="1">
    <source>
        <dbReference type="EMBL" id="KZS20626.1"/>
    </source>
</evidence>
<proteinExistence type="predicted"/>
<gene>
    <name evidence="1" type="ORF">APZ42_012640</name>
</gene>
<evidence type="ECO:0000313" key="2">
    <source>
        <dbReference type="Proteomes" id="UP000076858"/>
    </source>
</evidence>
<organism evidence="1 2">
    <name type="scientific">Daphnia magna</name>
    <dbReference type="NCBI Taxonomy" id="35525"/>
    <lineage>
        <taxon>Eukaryota</taxon>
        <taxon>Metazoa</taxon>
        <taxon>Ecdysozoa</taxon>
        <taxon>Arthropoda</taxon>
        <taxon>Crustacea</taxon>
        <taxon>Branchiopoda</taxon>
        <taxon>Diplostraca</taxon>
        <taxon>Cladocera</taxon>
        <taxon>Anomopoda</taxon>
        <taxon>Daphniidae</taxon>
        <taxon>Daphnia</taxon>
    </lineage>
</organism>
<reference evidence="1 2" key="1">
    <citation type="submission" date="2016-03" db="EMBL/GenBank/DDBJ databases">
        <title>EvidentialGene: Evidence-directed Construction of Genes on Genomes.</title>
        <authorList>
            <person name="Gilbert D.G."/>
            <person name="Choi J.-H."/>
            <person name="Mockaitis K."/>
            <person name="Colbourne J."/>
            <person name="Pfrender M."/>
        </authorList>
    </citation>
    <scope>NUCLEOTIDE SEQUENCE [LARGE SCALE GENOMIC DNA]</scope>
    <source>
        <strain evidence="1 2">Xinb3</strain>
        <tissue evidence="1">Complete organism</tissue>
    </source>
</reference>
<dbReference type="EMBL" id="LRGB01000141">
    <property type="protein sequence ID" value="KZS20626.1"/>
    <property type="molecule type" value="Genomic_DNA"/>
</dbReference>
<keyword evidence="2" id="KW-1185">Reference proteome</keyword>
<comment type="caution">
    <text evidence="1">The sequence shown here is derived from an EMBL/GenBank/DDBJ whole genome shotgun (WGS) entry which is preliminary data.</text>
</comment>
<sequence>MYTESVLLEEQTVSEILWRIGDQAKEETIEAIAECRRVFSEGMTSLFNRDLTLQVYCILPRPSFYILRPSSTFTQGGHIVAADIYLHSARVQLITLNDTELQLHLTNES</sequence>
<name>A0A162RM22_9CRUS</name>
<dbReference type="AlphaFoldDB" id="A0A162RM22"/>
<protein>
    <submittedName>
        <fullName evidence="1">Uncharacterized protein</fullName>
    </submittedName>
</protein>
<dbReference type="Proteomes" id="UP000076858">
    <property type="component" value="Unassembled WGS sequence"/>
</dbReference>
<accession>A0A162RM22</accession>